<dbReference type="PANTHER" id="PTHR46889:SF7">
    <property type="entry name" value="TRANSPOSASE FOR INSERTION SEQUENCE ELEMENT IS904"/>
    <property type="match status" value="1"/>
</dbReference>
<protein>
    <submittedName>
        <fullName evidence="3">Transposase</fullName>
    </submittedName>
</protein>
<dbReference type="PROSITE" id="PS50994">
    <property type="entry name" value="INTEGRASE"/>
    <property type="match status" value="1"/>
</dbReference>
<dbReference type="PANTHER" id="PTHR46889">
    <property type="entry name" value="TRANSPOSASE INSF FOR INSERTION SEQUENCE IS3B-RELATED"/>
    <property type="match status" value="1"/>
</dbReference>
<dbReference type="Gene3D" id="3.30.420.10">
    <property type="entry name" value="Ribonuclease H-like superfamily/Ribonuclease H"/>
    <property type="match status" value="1"/>
</dbReference>
<dbReference type="InterPro" id="IPR050900">
    <property type="entry name" value="Transposase_IS3/IS150/IS904"/>
</dbReference>
<dbReference type="SUPFAM" id="SSF53098">
    <property type="entry name" value="Ribonuclease H-like"/>
    <property type="match status" value="1"/>
</dbReference>
<dbReference type="InterPro" id="IPR012337">
    <property type="entry name" value="RNaseH-like_sf"/>
</dbReference>
<evidence type="ECO:0000313" key="3">
    <source>
        <dbReference type="EMBL" id="QCI67845.1"/>
    </source>
</evidence>
<dbReference type="Pfam" id="PF13683">
    <property type="entry name" value="rve_3"/>
    <property type="match status" value="1"/>
</dbReference>
<dbReference type="Proteomes" id="UP000298781">
    <property type="component" value="Chromosome"/>
</dbReference>
<reference evidence="3 4" key="1">
    <citation type="submission" date="2019-04" db="EMBL/GenBank/DDBJ databases">
        <title>Phreatobacter aquaticus sp. nov.</title>
        <authorList>
            <person name="Choi A."/>
        </authorList>
    </citation>
    <scope>NUCLEOTIDE SEQUENCE [LARGE SCALE GENOMIC DNA]</scope>
    <source>
        <strain evidence="3 4">KCTC 52518</strain>
    </source>
</reference>
<dbReference type="KEGG" id="pstg:E8M01_28635"/>
<dbReference type="EMBL" id="CP039690">
    <property type="protein sequence ID" value="QCI67845.1"/>
    <property type="molecule type" value="Genomic_DNA"/>
</dbReference>
<organism evidence="3 4">
    <name type="scientific">Phreatobacter stygius</name>
    <dbReference type="NCBI Taxonomy" id="1940610"/>
    <lineage>
        <taxon>Bacteria</taxon>
        <taxon>Pseudomonadati</taxon>
        <taxon>Pseudomonadota</taxon>
        <taxon>Alphaproteobacteria</taxon>
        <taxon>Hyphomicrobiales</taxon>
        <taxon>Phreatobacteraceae</taxon>
        <taxon>Phreatobacter</taxon>
    </lineage>
</organism>
<name>A0A4D7BAN6_9HYPH</name>
<evidence type="ECO:0000313" key="4">
    <source>
        <dbReference type="Proteomes" id="UP000298781"/>
    </source>
</evidence>
<feature type="domain" description="Integrase catalytic" evidence="2">
    <location>
        <begin position="70"/>
        <end position="157"/>
    </location>
</feature>
<dbReference type="GO" id="GO:0003676">
    <property type="term" value="F:nucleic acid binding"/>
    <property type="evidence" value="ECO:0007669"/>
    <property type="project" value="InterPro"/>
</dbReference>
<proteinExistence type="predicted"/>
<dbReference type="InterPro" id="IPR036397">
    <property type="entry name" value="RNaseH_sf"/>
</dbReference>
<keyword evidence="4" id="KW-1185">Reference proteome</keyword>
<accession>A0A4D7BAN6</accession>
<evidence type="ECO:0000259" key="2">
    <source>
        <dbReference type="PROSITE" id="PS50994"/>
    </source>
</evidence>
<dbReference type="InterPro" id="IPR001584">
    <property type="entry name" value="Integrase_cat-core"/>
</dbReference>
<dbReference type="AlphaFoldDB" id="A0A4D7BAN6"/>
<sequence>MSTEPAAGQSSLLSPAAIARQNRICSSRPAKGGRPGEGNGARPDRADRRFRMLIATSNFRVLRRPFESAQYASADYTKRLHDHAVRLSMSAPGNPYDNAKAESFFKTLKKEEVNANTYSSIDEARRNIGAFLETTYNRQRLHSALAYKPPTEFEADLSIPRSD</sequence>
<feature type="compositionally biased region" description="Polar residues" evidence="1">
    <location>
        <begin position="1"/>
        <end position="13"/>
    </location>
</feature>
<dbReference type="OrthoDB" id="9803878at2"/>
<gene>
    <name evidence="3" type="ORF">E8M01_28635</name>
</gene>
<evidence type="ECO:0000256" key="1">
    <source>
        <dbReference type="SAM" id="MobiDB-lite"/>
    </source>
</evidence>
<feature type="region of interest" description="Disordered" evidence="1">
    <location>
        <begin position="1"/>
        <end position="47"/>
    </location>
</feature>
<dbReference type="GO" id="GO:0015074">
    <property type="term" value="P:DNA integration"/>
    <property type="evidence" value="ECO:0007669"/>
    <property type="project" value="InterPro"/>
</dbReference>